<feature type="compositionally biased region" description="Polar residues" evidence="1">
    <location>
        <begin position="27"/>
        <end position="39"/>
    </location>
</feature>
<keyword evidence="3" id="KW-1185">Reference proteome</keyword>
<name>A0A9D4Q7D6_RHISA</name>
<protein>
    <submittedName>
        <fullName evidence="2">Uncharacterized protein</fullName>
    </submittedName>
</protein>
<dbReference type="Proteomes" id="UP000821837">
    <property type="component" value="Unassembled WGS sequence"/>
</dbReference>
<comment type="caution">
    <text evidence="2">The sequence shown here is derived from an EMBL/GenBank/DDBJ whole genome shotgun (WGS) entry which is preliminary data.</text>
</comment>
<sequence length="195" mass="21467">MSLTVPEDSVEEVLDFLKNTILDAMSAENTRQSTRSSSGRPPEDEALERRAAAAFRTAAFQAAGVDEPEDAVTPLSVVALMRLIEEELVTDAAPLYQPASARKKDTGKSAEIAEGRSEAEDDIRSILSGISQKLDELLPLKETVPNIERSIQLMSGKYDEMLTRLATQEKTRKKYGKDLNALNRTPALVMMLQKT</sequence>
<proteinExistence type="predicted"/>
<gene>
    <name evidence="2" type="ORF">HPB52_013091</name>
</gene>
<evidence type="ECO:0000313" key="2">
    <source>
        <dbReference type="EMBL" id="KAH7968948.1"/>
    </source>
</evidence>
<accession>A0A9D4Q7D6</accession>
<dbReference type="AlphaFoldDB" id="A0A9D4Q7D6"/>
<feature type="region of interest" description="Disordered" evidence="1">
    <location>
        <begin position="25"/>
        <end position="49"/>
    </location>
</feature>
<dbReference type="EMBL" id="JABSTV010001248">
    <property type="protein sequence ID" value="KAH7968948.1"/>
    <property type="molecule type" value="Genomic_DNA"/>
</dbReference>
<reference evidence="2" key="2">
    <citation type="submission" date="2021-09" db="EMBL/GenBank/DDBJ databases">
        <authorList>
            <person name="Jia N."/>
            <person name="Wang J."/>
            <person name="Shi W."/>
            <person name="Du L."/>
            <person name="Sun Y."/>
            <person name="Zhan W."/>
            <person name="Jiang J."/>
            <person name="Wang Q."/>
            <person name="Zhang B."/>
            <person name="Ji P."/>
            <person name="Sakyi L.B."/>
            <person name="Cui X."/>
            <person name="Yuan T."/>
            <person name="Jiang B."/>
            <person name="Yang W."/>
            <person name="Lam T.T.-Y."/>
            <person name="Chang Q."/>
            <person name="Ding S."/>
            <person name="Wang X."/>
            <person name="Zhu J."/>
            <person name="Ruan X."/>
            <person name="Zhao L."/>
            <person name="Wei J."/>
            <person name="Que T."/>
            <person name="Du C."/>
            <person name="Cheng J."/>
            <person name="Dai P."/>
            <person name="Han X."/>
            <person name="Huang E."/>
            <person name="Gao Y."/>
            <person name="Liu J."/>
            <person name="Shao H."/>
            <person name="Ye R."/>
            <person name="Li L."/>
            <person name="Wei W."/>
            <person name="Wang X."/>
            <person name="Wang C."/>
            <person name="Huo Q."/>
            <person name="Li W."/>
            <person name="Guo W."/>
            <person name="Chen H."/>
            <person name="Chen S."/>
            <person name="Zhou L."/>
            <person name="Zhou L."/>
            <person name="Ni X."/>
            <person name="Tian J."/>
            <person name="Zhou Y."/>
            <person name="Sheng Y."/>
            <person name="Liu T."/>
            <person name="Pan Y."/>
            <person name="Xia L."/>
            <person name="Li J."/>
            <person name="Zhao F."/>
            <person name="Cao W."/>
        </authorList>
    </citation>
    <scope>NUCLEOTIDE SEQUENCE</scope>
    <source>
        <strain evidence="2">Rsan-2018</strain>
        <tissue evidence="2">Larvae</tissue>
    </source>
</reference>
<organism evidence="2 3">
    <name type="scientific">Rhipicephalus sanguineus</name>
    <name type="common">Brown dog tick</name>
    <name type="synonym">Ixodes sanguineus</name>
    <dbReference type="NCBI Taxonomy" id="34632"/>
    <lineage>
        <taxon>Eukaryota</taxon>
        <taxon>Metazoa</taxon>
        <taxon>Ecdysozoa</taxon>
        <taxon>Arthropoda</taxon>
        <taxon>Chelicerata</taxon>
        <taxon>Arachnida</taxon>
        <taxon>Acari</taxon>
        <taxon>Parasitiformes</taxon>
        <taxon>Ixodida</taxon>
        <taxon>Ixodoidea</taxon>
        <taxon>Ixodidae</taxon>
        <taxon>Rhipicephalinae</taxon>
        <taxon>Rhipicephalus</taxon>
        <taxon>Rhipicephalus</taxon>
    </lineage>
</organism>
<evidence type="ECO:0000313" key="3">
    <source>
        <dbReference type="Proteomes" id="UP000821837"/>
    </source>
</evidence>
<reference evidence="2" key="1">
    <citation type="journal article" date="2020" name="Cell">
        <title>Large-Scale Comparative Analyses of Tick Genomes Elucidate Their Genetic Diversity and Vector Capacities.</title>
        <authorList>
            <consortium name="Tick Genome and Microbiome Consortium (TIGMIC)"/>
            <person name="Jia N."/>
            <person name="Wang J."/>
            <person name="Shi W."/>
            <person name="Du L."/>
            <person name="Sun Y."/>
            <person name="Zhan W."/>
            <person name="Jiang J.F."/>
            <person name="Wang Q."/>
            <person name="Zhang B."/>
            <person name="Ji P."/>
            <person name="Bell-Sakyi L."/>
            <person name="Cui X.M."/>
            <person name="Yuan T.T."/>
            <person name="Jiang B.G."/>
            <person name="Yang W.F."/>
            <person name="Lam T.T."/>
            <person name="Chang Q.C."/>
            <person name="Ding S.J."/>
            <person name="Wang X.J."/>
            <person name="Zhu J.G."/>
            <person name="Ruan X.D."/>
            <person name="Zhao L."/>
            <person name="Wei J.T."/>
            <person name="Ye R.Z."/>
            <person name="Que T.C."/>
            <person name="Du C.H."/>
            <person name="Zhou Y.H."/>
            <person name="Cheng J.X."/>
            <person name="Dai P.F."/>
            <person name="Guo W.B."/>
            <person name="Han X.H."/>
            <person name="Huang E.J."/>
            <person name="Li L.F."/>
            <person name="Wei W."/>
            <person name="Gao Y.C."/>
            <person name="Liu J.Z."/>
            <person name="Shao H.Z."/>
            <person name="Wang X."/>
            <person name="Wang C.C."/>
            <person name="Yang T.C."/>
            <person name="Huo Q.B."/>
            <person name="Li W."/>
            <person name="Chen H.Y."/>
            <person name="Chen S.E."/>
            <person name="Zhou L.G."/>
            <person name="Ni X.B."/>
            <person name="Tian J.H."/>
            <person name="Sheng Y."/>
            <person name="Liu T."/>
            <person name="Pan Y.S."/>
            <person name="Xia L.Y."/>
            <person name="Li J."/>
            <person name="Zhao F."/>
            <person name="Cao W.C."/>
        </authorList>
    </citation>
    <scope>NUCLEOTIDE SEQUENCE</scope>
    <source>
        <strain evidence="2">Rsan-2018</strain>
    </source>
</reference>
<evidence type="ECO:0000256" key="1">
    <source>
        <dbReference type="SAM" id="MobiDB-lite"/>
    </source>
</evidence>